<organism evidence="7 8">
    <name type="scientific">Paralcaligenes ureilyticus</name>
    <dbReference type="NCBI Taxonomy" id="627131"/>
    <lineage>
        <taxon>Bacteria</taxon>
        <taxon>Pseudomonadati</taxon>
        <taxon>Pseudomonadota</taxon>
        <taxon>Betaproteobacteria</taxon>
        <taxon>Burkholderiales</taxon>
        <taxon>Alcaligenaceae</taxon>
        <taxon>Paralcaligenes</taxon>
    </lineage>
</organism>
<evidence type="ECO:0000256" key="1">
    <source>
        <dbReference type="ARBA" id="ARBA00004651"/>
    </source>
</evidence>
<evidence type="ECO:0000256" key="5">
    <source>
        <dbReference type="ARBA" id="ARBA00023136"/>
    </source>
</evidence>
<keyword evidence="2" id="KW-1003">Cell membrane</keyword>
<evidence type="ECO:0000256" key="4">
    <source>
        <dbReference type="ARBA" id="ARBA00022989"/>
    </source>
</evidence>
<dbReference type="GO" id="GO:0005886">
    <property type="term" value="C:plasma membrane"/>
    <property type="evidence" value="ECO:0007669"/>
    <property type="project" value="UniProtKB-SubCell"/>
</dbReference>
<evidence type="ECO:0000256" key="6">
    <source>
        <dbReference type="SAM" id="Phobius"/>
    </source>
</evidence>
<evidence type="ECO:0000256" key="3">
    <source>
        <dbReference type="ARBA" id="ARBA00022692"/>
    </source>
</evidence>
<accession>A0A4R3M8K7</accession>
<evidence type="ECO:0000313" key="8">
    <source>
        <dbReference type="Proteomes" id="UP000295525"/>
    </source>
</evidence>
<protein>
    <submittedName>
        <fullName evidence="7">ATP synthase protein I</fullName>
    </submittedName>
</protein>
<feature type="transmembrane region" description="Helical" evidence="6">
    <location>
        <begin position="80"/>
        <end position="102"/>
    </location>
</feature>
<gene>
    <name evidence="7" type="ORF">EDC26_10472</name>
</gene>
<sequence>MGVLAVLLSWVVAGFAAGVSALIGAGAYFIPNVLFAVRVLAGLYSPKISNPLTFFLGEAFKLGSTVLLLLLAAYLGRGWLVWPALLLGLVCVLKGYVLLFMVRRPR</sequence>
<keyword evidence="8" id="KW-1185">Reference proteome</keyword>
<name>A0A4R3M8K7_9BURK</name>
<comment type="subcellular location">
    <subcellularLocation>
        <location evidence="1">Cell membrane</location>
        <topology evidence="1">Multi-pass membrane protein</topology>
    </subcellularLocation>
</comment>
<reference evidence="7 8" key="1">
    <citation type="submission" date="2019-03" db="EMBL/GenBank/DDBJ databases">
        <title>Genomic Encyclopedia of Type Strains, Phase IV (KMG-IV): sequencing the most valuable type-strain genomes for metagenomic binning, comparative biology and taxonomic classification.</title>
        <authorList>
            <person name="Goeker M."/>
        </authorList>
    </citation>
    <scope>NUCLEOTIDE SEQUENCE [LARGE SCALE GENOMIC DNA]</scope>
    <source>
        <strain evidence="7 8">DSM 24591</strain>
    </source>
</reference>
<proteinExistence type="predicted"/>
<comment type="caution">
    <text evidence="7">The sequence shown here is derived from an EMBL/GenBank/DDBJ whole genome shotgun (WGS) entry which is preliminary data.</text>
</comment>
<dbReference type="Proteomes" id="UP000295525">
    <property type="component" value="Unassembled WGS sequence"/>
</dbReference>
<dbReference type="Pfam" id="PF03899">
    <property type="entry name" value="ATP-synt_I"/>
    <property type="match status" value="1"/>
</dbReference>
<evidence type="ECO:0000256" key="2">
    <source>
        <dbReference type="ARBA" id="ARBA00022475"/>
    </source>
</evidence>
<keyword evidence="4 6" id="KW-1133">Transmembrane helix</keyword>
<feature type="transmembrane region" description="Helical" evidence="6">
    <location>
        <begin position="52"/>
        <end position="74"/>
    </location>
</feature>
<dbReference type="AlphaFoldDB" id="A0A4R3M8K7"/>
<keyword evidence="5 6" id="KW-0472">Membrane</keyword>
<evidence type="ECO:0000313" key="7">
    <source>
        <dbReference type="EMBL" id="TCT08913.1"/>
    </source>
</evidence>
<keyword evidence="3 6" id="KW-0812">Transmembrane</keyword>
<dbReference type="InterPro" id="IPR005598">
    <property type="entry name" value="ATP_synth_I"/>
</dbReference>
<dbReference type="EMBL" id="SMAJ01000004">
    <property type="protein sequence ID" value="TCT08913.1"/>
    <property type="molecule type" value="Genomic_DNA"/>
</dbReference>